<gene>
    <name evidence="2" type="ORF">GGI59_002671</name>
</gene>
<evidence type="ECO:0000313" key="2">
    <source>
        <dbReference type="EMBL" id="MBB5560996.1"/>
    </source>
</evidence>
<reference evidence="2 3" key="1">
    <citation type="submission" date="2020-08" db="EMBL/GenBank/DDBJ databases">
        <title>Genomic Encyclopedia of Type Strains, Phase IV (KMG-V): Genome sequencing to study the core and pangenomes of soil and plant-associated prokaryotes.</title>
        <authorList>
            <person name="Whitman W."/>
        </authorList>
    </citation>
    <scope>NUCLEOTIDE SEQUENCE [LARGE SCALE GENOMIC DNA]</scope>
    <source>
        <strain evidence="2 3">SEMIA 4034</strain>
    </source>
</reference>
<dbReference type="RefSeq" id="WP_183934463.1">
    <property type="nucleotide sequence ID" value="NZ_JACHBB010000005.1"/>
</dbReference>
<accession>A0A7W8UN16</accession>
<evidence type="ECO:0000313" key="3">
    <source>
        <dbReference type="Proteomes" id="UP000528824"/>
    </source>
</evidence>
<protein>
    <submittedName>
        <fullName evidence="2">Uncharacterized protein</fullName>
    </submittedName>
</protein>
<keyword evidence="3" id="KW-1185">Reference proteome</keyword>
<comment type="caution">
    <text evidence="2">The sequence shown here is derived from an EMBL/GenBank/DDBJ whole genome shotgun (WGS) entry which is preliminary data.</text>
</comment>
<name>A0A7W8UN16_9HYPH</name>
<dbReference type="EMBL" id="JACHBC010000005">
    <property type="protein sequence ID" value="MBB5560996.1"/>
    <property type="molecule type" value="Genomic_DNA"/>
</dbReference>
<dbReference type="Proteomes" id="UP000528824">
    <property type="component" value="Unassembled WGS sequence"/>
</dbReference>
<feature type="region of interest" description="Disordered" evidence="1">
    <location>
        <begin position="13"/>
        <end position="32"/>
    </location>
</feature>
<dbReference type="AlphaFoldDB" id="A0A7W8UN16"/>
<sequence length="55" mass="5921">MNYLGNIRARFARSSANSSSSPHNHQAPGKIPVAKRAGFPCSHSCETLLRPDIGN</sequence>
<proteinExistence type="predicted"/>
<evidence type="ECO:0000256" key="1">
    <source>
        <dbReference type="SAM" id="MobiDB-lite"/>
    </source>
</evidence>
<organism evidence="2 3">
    <name type="scientific">Rhizobium lentis</name>
    <dbReference type="NCBI Taxonomy" id="1138194"/>
    <lineage>
        <taxon>Bacteria</taxon>
        <taxon>Pseudomonadati</taxon>
        <taxon>Pseudomonadota</taxon>
        <taxon>Alphaproteobacteria</taxon>
        <taxon>Hyphomicrobiales</taxon>
        <taxon>Rhizobiaceae</taxon>
        <taxon>Rhizobium/Agrobacterium group</taxon>
        <taxon>Rhizobium</taxon>
    </lineage>
</organism>